<keyword evidence="4" id="KW-1185">Reference proteome</keyword>
<proteinExistence type="predicted"/>
<evidence type="ECO:0000313" key="3">
    <source>
        <dbReference type="EMBL" id="RST31987.1"/>
    </source>
</evidence>
<feature type="region of interest" description="Disordered" evidence="1">
    <location>
        <begin position="128"/>
        <end position="147"/>
    </location>
</feature>
<protein>
    <recommendedName>
        <fullName evidence="5">Lipoprotein</fullName>
    </recommendedName>
</protein>
<sequence>MKRLILLSVLLLPGCNNQDAVAQDAKAAPPLNVMSATPGDWSGLQLMAGREPAESGLMVNSPIVTDLNAMLGPSAGDYRKAMARAEPLRREGPLLVALSPASGAYLLIDDHQHAMKAGMRQNGRWRSWQTPASDFAPPPDVQALTAA</sequence>
<accession>A0A3R9WS38</accession>
<dbReference type="AlphaFoldDB" id="A0A3R9WS38"/>
<evidence type="ECO:0008006" key="5">
    <source>
        <dbReference type="Google" id="ProtNLM"/>
    </source>
</evidence>
<dbReference type="Proteomes" id="UP000274661">
    <property type="component" value="Unassembled WGS sequence"/>
</dbReference>
<feature type="chain" id="PRO_5018754271" description="Lipoprotein" evidence="2">
    <location>
        <begin position="23"/>
        <end position="147"/>
    </location>
</feature>
<comment type="caution">
    <text evidence="3">The sequence shown here is derived from an EMBL/GenBank/DDBJ whole genome shotgun (WGS) entry which is preliminary data.</text>
</comment>
<feature type="signal peptide" evidence="2">
    <location>
        <begin position="1"/>
        <end position="22"/>
    </location>
</feature>
<dbReference type="RefSeq" id="WP_126719927.1">
    <property type="nucleotide sequence ID" value="NZ_RWJF01000001.1"/>
</dbReference>
<evidence type="ECO:0000256" key="1">
    <source>
        <dbReference type="SAM" id="MobiDB-lite"/>
    </source>
</evidence>
<evidence type="ECO:0000313" key="4">
    <source>
        <dbReference type="Proteomes" id="UP000274661"/>
    </source>
</evidence>
<dbReference type="EMBL" id="RWJF01000001">
    <property type="protein sequence ID" value="RST31987.1"/>
    <property type="molecule type" value="Genomic_DNA"/>
</dbReference>
<name>A0A3R9WS38_9SPHN</name>
<gene>
    <name evidence="3" type="ORF">HMF7854_14915</name>
</gene>
<dbReference type="OrthoDB" id="7575833at2"/>
<keyword evidence="2" id="KW-0732">Signal</keyword>
<reference evidence="3 4" key="1">
    <citation type="submission" date="2018-12" db="EMBL/GenBank/DDBJ databases">
        <title>Sphingomonas sp. HMF7854 Genome sequencing and assembly.</title>
        <authorList>
            <person name="Cha I."/>
            <person name="Kang H."/>
            <person name="Kim H."/>
            <person name="Kang J."/>
            <person name="Joh K."/>
        </authorList>
    </citation>
    <scope>NUCLEOTIDE SEQUENCE [LARGE SCALE GENOMIC DNA]</scope>
    <source>
        <strain evidence="3 4">HMF7854</strain>
    </source>
</reference>
<evidence type="ECO:0000256" key="2">
    <source>
        <dbReference type="SAM" id="SignalP"/>
    </source>
</evidence>
<organism evidence="3 4">
    <name type="scientific">Sphingomonas ginkgonis</name>
    <dbReference type="NCBI Taxonomy" id="2315330"/>
    <lineage>
        <taxon>Bacteria</taxon>
        <taxon>Pseudomonadati</taxon>
        <taxon>Pseudomonadota</taxon>
        <taxon>Alphaproteobacteria</taxon>
        <taxon>Sphingomonadales</taxon>
        <taxon>Sphingomonadaceae</taxon>
        <taxon>Sphingomonas</taxon>
    </lineage>
</organism>